<keyword evidence="3" id="KW-1185">Reference proteome</keyword>
<name>A0ABQ8L7J9_LABRO</name>
<comment type="caution">
    <text evidence="2">The sequence shown here is derived from an EMBL/GenBank/DDBJ whole genome shotgun (WGS) entry which is preliminary data.</text>
</comment>
<evidence type="ECO:0000313" key="2">
    <source>
        <dbReference type="EMBL" id="KAI2646171.1"/>
    </source>
</evidence>
<dbReference type="InterPro" id="IPR001304">
    <property type="entry name" value="C-type_lectin-like"/>
</dbReference>
<evidence type="ECO:0000313" key="3">
    <source>
        <dbReference type="Proteomes" id="UP000830375"/>
    </source>
</evidence>
<feature type="domain" description="C-type lectin" evidence="1">
    <location>
        <begin position="143"/>
        <end position="195"/>
    </location>
</feature>
<gene>
    <name evidence="2" type="ORF">H4Q32_026352</name>
</gene>
<dbReference type="SUPFAM" id="SSF56436">
    <property type="entry name" value="C-type lectin-like"/>
    <property type="match status" value="2"/>
</dbReference>
<sequence length="204" mass="24081">MAFRSSIGLIAHVIQSAVTLKAFPKRFDAASRSLRGTGYHFVNESKTWTEAQRFCRQNYTDLATIDNMEEMNRLINTVNGSYNGSAWIGLCDNVNNWRWSLENNDFYQEGERDFRNWYHELDNSGGNQLYIRFLDISKNWTEARRYCRDHYTDLVNVRNQTENQRIIQTVGGGVWIGLYRNRTWSNSQNTIYQNWRLQILNLQA</sequence>
<dbReference type="PANTHER" id="PTHR45784">
    <property type="entry name" value="C-TYPE LECTIN DOMAIN FAMILY 20 MEMBER A-RELATED"/>
    <property type="match status" value="1"/>
</dbReference>
<feature type="domain" description="C-type lectin" evidence="1">
    <location>
        <begin position="34"/>
        <end position="142"/>
    </location>
</feature>
<dbReference type="Gene3D" id="3.10.100.10">
    <property type="entry name" value="Mannose-Binding Protein A, subunit A"/>
    <property type="match status" value="2"/>
</dbReference>
<accession>A0ABQ8L7J9</accession>
<dbReference type="SMART" id="SM00034">
    <property type="entry name" value="CLECT"/>
    <property type="match status" value="1"/>
</dbReference>
<protein>
    <submittedName>
        <fullName evidence="2">p-selectin</fullName>
    </submittedName>
</protein>
<dbReference type="PROSITE" id="PS50041">
    <property type="entry name" value="C_TYPE_LECTIN_2"/>
    <property type="match status" value="2"/>
</dbReference>
<dbReference type="InterPro" id="IPR016187">
    <property type="entry name" value="CTDL_fold"/>
</dbReference>
<dbReference type="PANTHER" id="PTHR45784:SF3">
    <property type="entry name" value="C-TYPE LECTIN DOMAIN FAMILY 4 MEMBER K-LIKE-RELATED"/>
    <property type="match status" value="1"/>
</dbReference>
<dbReference type="Proteomes" id="UP000830375">
    <property type="component" value="Unassembled WGS sequence"/>
</dbReference>
<organism evidence="2 3">
    <name type="scientific">Labeo rohita</name>
    <name type="common">Indian major carp</name>
    <name type="synonym">Cyprinus rohita</name>
    <dbReference type="NCBI Taxonomy" id="84645"/>
    <lineage>
        <taxon>Eukaryota</taxon>
        <taxon>Metazoa</taxon>
        <taxon>Chordata</taxon>
        <taxon>Craniata</taxon>
        <taxon>Vertebrata</taxon>
        <taxon>Euteleostomi</taxon>
        <taxon>Actinopterygii</taxon>
        <taxon>Neopterygii</taxon>
        <taxon>Teleostei</taxon>
        <taxon>Ostariophysi</taxon>
        <taxon>Cypriniformes</taxon>
        <taxon>Cyprinidae</taxon>
        <taxon>Labeoninae</taxon>
        <taxon>Labeonini</taxon>
        <taxon>Labeo</taxon>
    </lineage>
</organism>
<evidence type="ECO:0000259" key="1">
    <source>
        <dbReference type="PROSITE" id="PS50041"/>
    </source>
</evidence>
<reference evidence="2 3" key="1">
    <citation type="submission" date="2022-01" db="EMBL/GenBank/DDBJ databases">
        <title>A high-quality chromosome-level genome assembly of rohu carp, Labeo rohita.</title>
        <authorList>
            <person name="Arick M.A. II"/>
            <person name="Hsu C.-Y."/>
            <person name="Magbanua Z."/>
            <person name="Pechanova O."/>
            <person name="Grover C."/>
            <person name="Miller E."/>
            <person name="Thrash A."/>
            <person name="Ezzel L."/>
            <person name="Alam S."/>
            <person name="Benzie J."/>
            <person name="Hamilton M."/>
            <person name="Karsi A."/>
            <person name="Lawrence M.L."/>
            <person name="Peterson D.G."/>
        </authorList>
    </citation>
    <scope>NUCLEOTIDE SEQUENCE [LARGE SCALE GENOMIC DNA]</scope>
    <source>
        <strain evidence="3">BAU-BD-2019</strain>
        <tissue evidence="2">Blood</tissue>
    </source>
</reference>
<dbReference type="EMBL" id="JACTAM010001762">
    <property type="protein sequence ID" value="KAI2646171.1"/>
    <property type="molecule type" value="Genomic_DNA"/>
</dbReference>
<dbReference type="Pfam" id="PF00059">
    <property type="entry name" value="Lectin_C"/>
    <property type="match status" value="2"/>
</dbReference>
<proteinExistence type="predicted"/>
<dbReference type="InterPro" id="IPR016186">
    <property type="entry name" value="C-type_lectin-like/link_sf"/>
</dbReference>